<reference evidence="1" key="1">
    <citation type="submission" date="2016-10" db="EMBL/GenBank/DDBJ databases">
        <title>Sequence of Gallionella enrichment culture.</title>
        <authorList>
            <person name="Poehlein A."/>
            <person name="Muehling M."/>
            <person name="Daniel R."/>
        </authorList>
    </citation>
    <scope>NUCLEOTIDE SEQUENCE</scope>
</reference>
<dbReference type="PANTHER" id="PTHR40036">
    <property type="entry name" value="MACROCIN O-METHYLTRANSFERASE"/>
    <property type="match status" value="1"/>
</dbReference>
<dbReference type="Gene3D" id="3.40.50.150">
    <property type="entry name" value="Vaccinia Virus protein VP39"/>
    <property type="match status" value="1"/>
</dbReference>
<dbReference type="Gene3D" id="1.25.40.10">
    <property type="entry name" value="Tetratricopeptide repeat domain"/>
    <property type="match status" value="1"/>
</dbReference>
<dbReference type="GO" id="GO:0032259">
    <property type="term" value="P:methylation"/>
    <property type="evidence" value="ECO:0007669"/>
    <property type="project" value="UniProtKB-KW"/>
</dbReference>
<proteinExistence type="predicted"/>
<dbReference type="EC" id="2.1.1.237" evidence="1"/>
<keyword evidence="1" id="KW-0808">Transferase</keyword>
<dbReference type="AlphaFoldDB" id="A0A1J5RMD9"/>
<dbReference type="SUPFAM" id="SSF53335">
    <property type="entry name" value="S-adenosyl-L-methionine-dependent methyltransferases"/>
    <property type="match status" value="1"/>
</dbReference>
<dbReference type="PROSITE" id="PS50005">
    <property type="entry name" value="TPR"/>
    <property type="match status" value="1"/>
</dbReference>
<sequence length="357" mass="38874">MPPPGEGRYNRSIHWPVGMEEEGALSGEAERDLRERLAAATALVRAQEWEGLGRACRDGLARHPGSGDLHHLLGLAELQAGRPGQALAPLERAARLDPRHPGFMQGLARGLRALGRTEEAFRAGEQAWQLAMTRAPAPSPAQYLQARPINRVQFRKSCALDDLVALFLSSPPYHAEDLARLYFLADNITRALSLGVSGDLAEFGVWRGHSARALKMLAPGRMLYLFESFSGFPPGRFAEDDRRRGLFRDCDAARTRALVGEDQVIWVPGIFPESAARIPSGLRLAVAHVDFGEAEATRAALEFAYPRLSPGGLLFLHDYGHDGWPGVAQAADAFLADKPERLTLAPDRGGTALLIKG</sequence>
<comment type="caution">
    <text evidence="1">The sequence shown here is derived from an EMBL/GenBank/DDBJ whole genome shotgun (WGS) entry which is preliminary data.</text>
</comment>
<dbReference type="EMBL" id="MLJW01000136">
    <property type="protein sequence ID" value="OIQ97190.1"/>
    <property type="molecule type" value="Genomic_DNA"/>
</dbReference>
<protein>
    <submittedName>
        <fullName evidence="1">Mycinamicin III 3''-O-methyltransferase</fullName>
        <ecNumber evidence="1">2.1.1.237</ecNumber>
    </submittedName>
</protein>
<evidence type="ECO:0000313" key="1">
    <source>
        <dbReference type="EMBL" id="OIQ97190.1"/>
    </source>
</evidence>
<dbReference type="SUPFAM" id="SSF48452">
    <property type="entry name" value="TPR-like"/>
    <property type="match status" value="1"/>
</dbReference>
<dbReference type="GO" id="GO:0008168">
    <property type="term" value="F:methyltransferase activity"/>
    <property type="evidence" value="ECO:0007669"/>
    <property type="project" value="UniProtKB-KW"/>
</dbReference>
<dbReference type="PANTHER" id="PTHR40036:SF1">
    <property type="entry name" value="MACROCIN O-METHYLTRANSFERASE"/>
    <property type="match status" value="1"/>
</dbReference>
<dbReference type="InterPro" id="IPR019734">
    <property type="entry name" value="TPR_rpt"/>
</dbReference>
<keyword evidence="1" id="KW-0489">Methyltransferase</keyword>
<accession>A0A1J5RMD9</accession>
<organism evidence="1">
    <name type="scientific">mine drainage metagenome</name>
    <dbReference type="NCBI Taxonomy" id="410659"/>
    <lineage>
        <taxon>unclassified sequences</taxon>
        <taxon>metagenomes</taxon>
        <taxon>ecological metagenomes</taxon>
    </lineage>
</organism>
<dbReference type="InterPro" id="IPR011990">
    <property type="entry name" value="TPR-like_helical_dom_sf"/>
</dbReference>
<gene>
    <name evidence="1" type="primary">mycF</name>
    <name evidence="1" type="ORF">GALL_207420</name>
</gene>
<dbReference type="InterPro" id="IPR008884">
    <property type="entry name" value="TylF_MeTrfase"/>
</dbReference>
<name>A0A1J5RMD9_9ZZZZ</name>
<dbReference type="InterPro" id="IPR029063">
    <property type="entry name" value="SAM-dependent_MTases_sf"/>
</dbReference>
<dbReference type="Pfam" id="PF05711">
    <property type="entry name" value="TylF"/>
    <property type="match status" value="1"/>
</dbReference>